<dbReference type="PROSITE" id="PS51375">
    <property type="entry name" value="PPR"/>
    <property type="match status" value="1"/>
</dbReference>
<reference evidence="5 6" key="1">
    <citation type="submission" date="2017-10" db="EMBL/GenBank/DDBJ databases">
        <title>Comparative genomics in systemic dimorphic fungi from Ajellomycetaceae.</title>
        <authorList>
            <person name="Munoz J.F."/>
            <person name="Mcewen J.G."/>
            <person name="Clay O.K."/>
            <person name="Cuomo C.A."/>
        </authorList>
    </citation>
    <scope>NUCLEOTIDE SEQUENCE [LARGE SCALE GENOMIC DNA]</scope>
    <source>
        <strain evidence="5 6">UAMH7299</strain>
    </source>
</reference>
<evidence type="ECO:0000259" key="4">
    <source>
        <dbReference type="Pfam" id="PF23276"/>
    </source>
</evidence>
<organism evidence="5 6">
    <name type="scientific">Polytolypa hystricis (strain UAMH7299)</name>
    <dbReference type="NCBI Taxonomy" id="1447883"/>
    <lineage>
        <taxon>Eukaryota</taxon>
        <taxon>Fungi</taxon>
        <taxon>Dikarya</taxon>
        <taxon>Ascomycota</taxon>
        <taxon>Pezizomycotina</taxon>
        <taxon>Eurotiomycetes</taxon>
        <taxon>Eurotiomycetidae</taxon>
        <taxon>Onygenales</taxon>
        <taxon>Onygenales incertae sedis</taxon>
        <taxon>Polytolypa</taxon>
    </lineage>
</organism>
<evidence type="ECO:0000313" key="5">
    <source>
        <dbReference type="EMBL" id="PGH15731.1"/>
    </source>
</evidence>
<name>A0A2B7Y3V8_POLH7</name>
<dbReference type="STRING" id="1447883.A0A2B7Y3V8"/>
<dbReference type="InterPro" id="IPR057027">
    <property type="entry name" value="TPR_mt"/>
</dbReference>
<proteinExistence type="predicted"/>
<dbReference type="PANTHER" id="PTHR47934">
    <property type="entry name" value="PENTATRICOPEPTIDE REPEAT-CONTAINING PROTEIN PET309, MITOCHONDRIAL"/>
    <property type="match status" value="1"/>
</dbReference>
<dbReference type="Pfam" id="PF01535">
    <property type="entry name" value="PPR"/>
    <property type="match status" value="2"/>
</dbReference>
<dbReference type="Pfam" id="PF23276">
    <property type="entry name" value="TPR_24"/>
    <property type="match status" value="1"/>
</dbReference>
<feature type="domain" description="Pentatricopeptide repeat-containing protein-mitochondrial" evidence="4">
    <location>
        <begin position="364"/>
        <end position="496"/>
    </location>
</feature>
<sequence>MPRGAIVADGLWRCLCPSFNQAFLNRFLLSSSRNHPPISYKKLCARSVASLATQPFALSGPRPTTFKHSQSAPDGKADEKADPASLSRDTDPAYTHRRNWKLKEATGFQRYALRRELRPSGWRRARWVRHKDQWIKSKIIRGLRTNSTENLERTLRYIVLVPPCHSNAMALLRELIYNRGVKPSLQHYRAMILANCDAYLGTPSQVRNILEEMEENQIPLDSNTLHAVLKVLAIHPDHLLRQEILQTLRDRWLPLSPAGWQHVIIGLVRERQYELALDTVSRMEAHNVRAQEWLYSLLIYNLCDAEEYGEMLKMMKTRVEKAHFLSPNVWFKVLDAACDARHEPTIEYVWNQRVKTSLLVPSFGMCSAALATTSRSGNITLADSVIEHLGTRKAQLLSSDYDSLIDTYAQGGDIEAAFRCLCIMTKATLKVEQSSTRSLYTALKTANTNPKEIWALLKRLRINEKRPIPLAAVNLVLELCLQKNYLTVAKKLYKDIHTLCPTGPDTSTFNLLFRGCRNTNMHDEAGFFLDEMNRLRIMPDRTTYETLVLLCVDAELYEGAYKYFLEMVSCGFGLTEKAKIHVRTKCFDSNNKHAKMLQTDSRIRKPIVRRFNPGQPQRPKVSEEDPQPDSESASGPVLEPTSEPEPTSKPQPKPEMQRSSTASLDRA</sequence>
<evidence type="ECO:0000256" key="1">
    <source>
        <dbReference type="ARBA" id="ARBA00022737"/>
    </source>
</evidence>
<dbReference type="PANTHER" id="PTHR47934:SF6">
    <property type="entry name" value="MITOCHONDRIAL GROUP I INTRON SPLICING FACTOR CCM1-RELATED"/>
    <property type="match status" value="1"/>
</dbReference>
<feature type="compositionally biased region" description="Polar residues" evidence="3">
    <location>
        <begin position="657"/>
        <end position="667"/>
    </location>
</feature>
<dbReference type="EMBL" id="PDNA01000080">
    <property type="protein sequence ID" value="PGH15731.1"/>
    <property type="molecule type" value="Genomic_DNA"/>
</dbReference>
<feature type="region of interest" description="Disordered" evidence="3">
    <location>
        <begin position="59"/>
        <end position="92"/>
    </location>
</feature>
<dbReference type="InterPro" id="IPR011990">
    <property type="entry name" value="TPR-like_helical_dom_sf"/>
</dbReference>
<dbReference type="InterPro" id="IPR051114">
    <property type="entry name" value="Mito_RNA_Proc_CCM1"/>
</dbReference>
<evidence type="ECO:0000256" key="2">
    <source>
        <dbReference type="PROSITE-ProRule" id="PRU00708"/>
    </source>
</evidence>
<keyword evidence="6" id="KW-1185">Reference proteome</keyword>
<dbReference type="GO" id="GO:0005739">
    <property type="term" value="C:mitochondrion"/>
    <property type="evidence" value="ECO:0007669"/>
    <property type="project" value="TreeGrafter"/>
</dbReference>
<dbReference type="GO" id="GO:0007005">
    <property type="term" value="P:mitochondrion organization"/>
    <property type="evidence" value="ECO:0007669"/>
    <property type="project" value="TreeGrafter"/>
</dbReference>
<dbReference type="InterPro" id="IPR002885">
    <property type="entry name" value="PPR_rpt"/>
</dbReference>
<protein>
    <recommendedName>
        <fullName evidence="4">Pentatricopeptide repeat-containing protein-mitochondrial domain-containing protein</fullName>
    </recommendedName>
</protein>
<gene>
    <name evidence="5" type="ORF">AJ80_05439</name>
</gene>
<evidence type="ECO:0000256" key="3">
    <source>
        <dbReference type="SAM" id="MobiDB-lite"/>
    </source>
</evidence>
<feature type="region of interest" description="Disordered" evidence="3">
    <location>
        <begin position="600"/>
        <end position="667"/>
    </location>
</feature>
<comment type="caution">
    <text evidence="5">The sequence shown here is derived from an EMBL/GenBank/DDBJ whole genome shotgun (WGS) entry which is preliminary data.</text>
</comment>
<dbReference type="OrthoDB" id="747253at2759"/>
<keyword evidence="1" id="KW-0677">Repeat</keyword>
<dbReference type="GO" id="GO:0003729">
    <property type="term" value="F:mRNA binding"/>
    <property type="evidence" value="ECO:0007669"/>
    <property type="project" value="TreeGrafter"/>
</dbReference>
<dbReference type="Gene3D" id="1.25.40.10">
    <property type="entry name" value="Tetratricopeptide repeat domain"/>
    <property type="match status" value="3"/>
</dbReference>
<dbReference type="AlphaFoldDB" id="A0A2B7Y3V8"/>
<evidence type="ECO:0000313" key="6">
    <source>
        <dbReference type="Proteomes" id="UP000224634"/>
    </source>
</evidence>
<dbReference type="GO" id="GO:0006396">
    <property type="term" value="P:RNA processing"/>
    <property type="evidence" value="ECO:0007669"/>
    <property type="project" value="TreeGrafter"/>
</dbReference>
<accession>A0A2B7Y3V8</accession>
<dbReference type="Proteomes" id="UP000224634">
    <property type="component" value="Unassembled WGS sequence"/>
</dbReference>
<feature type="repeat" description="PPR" evidence="2">
    <location>
        <begin position="505"/>
        <end position="539"/>
    </location>
</feature>